<evidence type="ECO:0000313" key="2">
    <source>
        <dbReference type="EMBL" id="KAG5993607.1"/>
    </source>
</evidence>
<name>A0A9P7SUJ3_9HYPO</name>
<evidence type="ECO:0000313" key="3">
    <source>
        <dbReference type="Proteomes" id="UP000748025"/>
    </source>
</evidence>
<dbReference type="AlphaFoldDB" id="A0A9P7SUJ3"/>
<reference evidence="2" key="1">
    <citation type="journal article" date="2020" name="bioRxiv">
        <title>Whole genome comparisons of ergot fungi reveals the divergence and evolution of species within the genus Claviceps are the result of varying mechanisms driving genome evolution and host range expansion.</title>
        <authorList>
            <person name="Wyka S.A."/>
            <person name="Mondo S.J."/>
            <person name="Liu M."/>
            <person name="Dettman J."/>
            <person name="Nalam V."/>
            <person name="Broders K.D."/>
        </authorList>
    </citation>
    <scope>NUCLEOTIDE SEQUENCE</scope>
    <source>
        <strain evidence="2">CCC 602</strain>
    </source>
</reference>
<keyword evidence="3" id="KW-1185">Reference proteome</keyword>
<comment type="caution">
    <text evidence="2">The sequence shown here is derived from an EMBL/GenBank/DDBJ whole genome shotgun (WGS) entry which is preliminary data.</text>
</comment>
<proteinExistence type="predicted"/>
<gene>
    <name evidence="2" type="ORF">E4U43_003457</name>
</gene>
<protein>
    <submittedName>
        <fullName evidence="2">Uncharacterized protein</fullName>
    </submittedName>
</protein>
<dbReference type="Proteomes" id="UP000748025">
    <property type="component" value="Unassembled WGS sequence"/>
</dbReference>
<dbReference type="EMBL" id="SRPW01002343">
    <property type="protein sequence ID" value="KAG5993607.1"/>
    <property type="molecule type" value="Genomic_DNA"/>
</dbReference>
<accession>A0A9P7SUJ3</accession>
<sequence length="70" mass="7604">MATWQHGVEKLLVKSDKSVGRQMPESPQLLHPKHMPPPNQTTPRAAAGGYQALNLGSRDGLNTDALKMSL</sequence>
<evidence type="ECO:0000256" key="1">
    <source>
        <dbReference type="SAM" id="MobiDB-lite"/>
    </source>
</evidence>
<organism evidence="2 3">
    <name type="scientific">Claviceps pusilla</name>
    <dbReference type="NCBI Taxonomy" id="123648"/>
    <lineage>
        <taxon>Eukaryota</taxon>
        <taxon>Fungi</taxon>
        <taxon>Dikarya</taxon>
        <taxon>Ascomycota</taxon>
        <taxon>Pezizomycotina</taxon>
        <taxon>Sordariomycetes</taxon>
        <taxon>Hypocreomycetidae</taxon>
        <taxon>Hypocreales</taxon>
        <taxon>Clavicipitaceae</taxon>
        <taxon>Claviceps</taxon>
    </lineage>
</organism>
<feature type="region of interest" description="Disordered" evidence="1">
    <location>
        <begin position="13"/>
        <end position="70"/>
    </location>
</feature>